<dbReference type="Proteomes" id="UP000018877">
    <property type="component" value="Unassembled WGS sequence"/>
</dbReference>
<dbReference type="Pfam" id="PF00271">
    <property type="entry name" value="Helicase_C"/>
    <property type="match status" value="1"/>
</dbReference>
<dbReference type="GO" id="GO:0016787">
    <property type="term" value="F:hydrolase activity"/>
    <property type="evidence" value="ECO:0007669"/>
    <property type="project" value="UniProtKB-KW"/>
</dbReference>
<feature type="domain" description="Helicase C-terminal" evidence="3">
    <location>
        <begin position="885"/>
        <end position="1044"/>
    </location>
</feature>
<dbReference type="AlphaFoldDB" id="A0AB94IK89"/>
<keyword evidence="1" id="KW-0378">Hydrolase</keyword>
<evidence type="ECO:0000259" key="2">
    <source>
        <dbReference type="PROSITE" id="PS51192"/>
    </source>
</evidence>
<dbReference type="InterPro" id="IPR001650">
    <property type="entry name" value="Helicase_C-like"/>
</dbReference>
<dbReference type="SMART" id="SM00487">
    <property type="entry name" value="DEXDc"/>
    <property type="match status" value="1"/>
</dbReference>
<proteinExistence type="predicted"/>
<dbReference type="InterPro" id="IPR014001">
    <property type="entry name" value="Helicase_ATP-bd"/>
</dbReference>
<name>A0AB94IK89_9BACI</name>
<dbReference type="FunFam" id="3.40.50.300:FF:000533">
    <property type="entry name" value="Helicase, Snf2 family"/>
    <property type="match status" value="1"/>
</dbReference>
<evidence type="ECO:0000313" key="4">
    <source>
        <dbReference type="EMBL" id="ETI67479.1"/>
    </source>
</evidence>
<dbReference type="PROSITE" id="PS51194">
    <property type="entry name" value="HELICASE_CTER"/>
    <property type="match status" value="1"/>
</dbReference>
<dbReference type="EMBL" id="ALAN01000094">
    <property type="protein sequence ID" value="ETI67479.1"/>
    <property type="molecule type" value="Genomic_DNA"/>
</dbReference>
<comment type="caution">
    <text evidence="4">The sequence shown here is derived from an EMBL/GenBank/DDBJ whole genome shotgun (WGS) entry which is preliminary data.</text>
</comment>
<keyword evidence="5" id="KW-1185">Reference proteome</keyword>
<dbReference type="SUPFAM" id="SSF52540">
    <property type="entry name" value="P-loop containing nucleoside triphosphate hydrolases"/>
    <property type="match status" value="2"/>
</dbReference>
<dbReference type="InterPro" id="IPR000330">
    <property type="entry name" value="SNF2_N"/>
</dbReference>
<evidence type="ECO:0000256" key="1">
    <source>
        <dbReference type="ARBA" id="ARBA00022801"/>
    </source>
</evidence>
<dbReference type="Gene3D" id="3.40.50.10810">
    <property type="entry name" value="Tandem AAA-ATPase domain"/>
    <property type="match status" value="2"/>
</dbReference>
<reference evidence="4 5" key="1">
    <citation type="journal article" date="2014" name="Environ. Microbiol.">
        <title>The nitrate-ammonifying and nosZ-carrying bacterium Bacillus vireti is a potent source and sink for nitric and nitrous oxide under high nitrate conditions.</title>
        <authorList>
            <person name="Mania D."/>
            <person name="Heylen K."/>
            <person name="van Spanning R.J."/>
            <person name="Frostegard A."/>
        </authorList>
    </citation>
    <scope>NUCLEOTIDE SEQUENCE [LARGE SCALE GENOMIC DNA]</scope>
    <source>
        <strain evidence="4 5">LMG 21834</strain>
    </source>
</reference>
<dbReference type="Pfam" id="PF00176">
    <property type="entry name" value="SNF2-rel_dom"/>
    <property type="match status" value="1"/>
</dbReference>
<dbReference type="SMART" id="SM00490">
    <property type="entry name" value="HELICc"/>
    <property type="match status" value="1"/>
</dbReference>
<dbReference type="CDD" id="cd18012">
    <property type="entry name" value="DEXQc_arch_SWI2_SNF2"/>
    <property type="match status" value="1"/>
</dbReference>
<dbReference type="PROSITE" id="PS51192">
    <property type="entry name" value="HELICASE_ATP_BIND_1"/>
    <property type="match status" value="1"/>
</dbReference>
<protein>
    <submittedName>
        <fullName evidence="4">SNF2 family N- domain-containing protein</fullName>
    </submittedName>
</protein>
<dbReference type="Gene3D" id="3.40.50.300">
    <property type="entry name" value="P-loop containing nucleotide triphosphate hydrolases"/>
    <property type="match status" value="1"/>
</dbReference>
<sequence length="1050" mass="119846">MLNTRFLKLLTTKIGDGRFLLTAQDVRGHFRAPSMWKNLVFSSHAESFFGTVLETEKVDGVEGVVLSGWQLVSLFAKESFNRFIEWDWNEESEICLASSLALYEGILEKDWLPDFSVWEHGDFRWKLPERVKDEFDPSFWEQEMAGETTAQFRIGAAESHRTDTNFRDNPAEPHRPHTAFDYLSDLYDNALDAYLTRNSAMKELFGPKLDLLKKQNISGGELARYFDEESWLEWVGIKESDMPFTIGLRLDEPINGEGAWTLDVFLRGKKNVDEVYDVDGAAKIPAKWRPFLEGVDREQTRWVRLIPWLGEDLGDSEETATGDLAAAFMNSRLKTHLTEEEAWMFLTEASETLVALDIEILLPSWWQAMKNANLKVKASLKGSSSHRPSFVGLQAMLDFNWRFSMNGVDLSEDEFGKLVEEKRRLVYIRGRWVKLDPQFIRQIQDLMKRAEKEGLHVRDLLEQELVEPTGAEDELENPKAFAKIQIELNRQWKQMVKQLSEVHEIPLADVPAGLNGELRPYQHLGMSWLWFLRQYGFGACLADDMGLGKTVQLISYLLKVKEIVGDELAAVPDTRNGIGDALVPDTRNRHNVAVVPDTPNGIGAASVPDTPPAKTRRKKVADEVPAKVPTKAALIICPTSVLGNWQKELARFAPEMQVYLHYGSNRLKEEAFSEKVQAADIVLTSYGLSHLDGAEFESMIWSSIAIDEAQNIKNAQTKQSKAVRRLRGRHHIALTGTPMENRLSELWSIFDFTNHGYLGSLGQFQKKFVIPIEKDEKKEKVQQLQGLIRPFLLRRTKKDEEVALNLPDKLEQKEYCPLTAEQASLYEQLIHDTFAEIEKLSGFERKGLILQMLSRLKQLCNHPALYLKEKSAGRELLERSNKMEKLVELIGAVLEQGESCLIFTQYIEMGEMIRATLKKKFGVEVPFLNGSVPKTQRDTMIERFQNGEFPVFLLSLKAGGTGLNLTAANHVIHYDRWWNPAVENQATDRAYRIGQSRFVHVHKLICTGTLEEKIDAMLEKKQHLNDQIITSENWITELSTDELKDLVYLG</sequence>
<dbReference type="InterPro" id="IPR027417">
    <property type="entry name" value="P-loop_NTPase"/>
</dbReference>
<feature type="domain" description="Helicase ATP-binding" evidence="2">
    <location>
        <begin position="530"/>
        <end position="756"/>
    </location>
</feature>
<dbReference type="CDD" id="cd18793">
    <property type="entry name" value="SF2_C_SNF"/>
    <property type="match status" value="1"/>
</dbReference>
<gene>
    <name evidence="4" type="ORF">BAVI_17467</name>
</gene>
<accession>A0AB94IK89</accession>
<dbReference type="Pfam" id="PF12419">
    <property type="entry name" value="DUF3670"/>
    <property type="match status" value="1"/>
</dbReference>
<evidence type="ECO:0000313" key="5">
    <source>
        <dbReference type="Proteomes" id="UP000018877"/>
    </source>
</evidence>
<organism evidence="4 5">
    <name type="scientific">Neobacillus vireti LMG 21834</name>
    <dbReference type="NCBI Taxonomy" id="1131730"/>
    <lineage>
        <taxon>Bacteria</taxon>
        <taxon>Bacillati</taxon>
        <taxon>Bacillota</taxon>
        <taxon>Bacilli</taxon>
        <taxon>Bacillales</taxon>
        <taxon>Bacillaceae</taxon>
        <taxon>Neobacillus</taxon>
    </lineage>
</organism>
<dbReference type="InterPro" id="IPR038718">
    <property type="entry name" value="SNF2-like_sf"/>
</dbReference>
<dbReference type="InterPro" id="IPR049730">
    <property type="entry name" value="SNF2/RAD54-like_C"/>
</dbReference>
<dbReference type="RefSeq" id="WP_024029671.1">
    <property type="nucleotide sequence ID" value="NZ_ALAN01000094.1"/>
</dbReference>
<dbReference type="GO" id="GO:0005524">
    <property type="term" value="F:ATP binding"/>
    <property type="evidence" value="ECO:0007669"/>
    <property type="project" value="InterPro"/>
</dbReference>
<evidence type="ECO:0000259" key="3">
    <source>
        <dbReference type="PROSITE" id="PS51194"/>
    </source>
</evidence>
<dbReference type="PANTHER" id="PTHR10799">
    <property type="entry name" value="SNF2/RAD54 HELICASE FAMILY"/>
    <property type="match status" value="1"/>
</dbReference>
<dbReference type="InterPro" id="IPR022138">
    <property type="entry name" value="DUF3670"/>
</dbReference>